<name>A0ABY5Q1T1_9ACTN</name>
<evidence type="ECO:0000313" key="2">
    <source>
        <dbReference type="Proteomes" id="UP001057738"/>
    </source>
</evidence>
<evidence type="ECO:0008006" key="3">
    <source>
        <dbReference type="Google" id="ProtNLM"/>
    </source>
</evidence>
<organism evidence="1 2">
    <name type="scientific">Streptomyces yangpuensis</name>
    <dbReference type="NCBI Taxonomy" id="1648182"/>
    <lineage>
        <taxon>Bacteria</taxon>
        <taxon>Bacillati</taxon>
        <taxon>Actinomycetota</taxon>
        <taxon>Actinomycetes</taxon>
        <taxon>Kitasatosporales</taxon>
        <taxon>Streptomycetaceae</taxon>
        <taxon>Streptomyces</taxon>
    </lineage>
</organism>
<accession>A0ABY5Q1T1</accession>
<keyword evidence="2" id="KW-1185">Reference proteome</keyword>
<protein>
    <recommendedName>
        <fullName evidence="3">DUF2470 domain-containing protein</fullName>
    </recommendedName>
</protein>
<evidence type="ECO:0000313" key="1">
    <source>
        <dbReference type="EMBL" id="UUY50382.1"/>
    </source>
</evidence>
<sequence length="317" mass="36213">MPQLFLNEKSCETTADPDRVNHAMTEMVEAVLAVAAVDRQGTALITQADSLLALELAPGHPIGKWMGAPSTDEVLRLRLKRLDDRSPYRTVFPEGETFSDVGYQYDGETVEGLGYAHLLGGVGISLPLEARWNTDRITLVQERLTDDDEDTDSVSTEVEVRHAARALHVDTHLQWIERGANTARQEAVEGLRSGSELWERWPELYPLLQFTPGAERHFVELPEVWVRPVGERLGELQDAVSDWDPAQHPIAPQWRSDVRTEFEMRRKLCWFPDTDGESRLFDWHCEFLPKPGRMHFRLVHEERTLRIAYVGRKLGIK</sequence>
<gene>
    <name evidence="1" type="ORF">NRK68_26045</name>
</gene>
<dbReference type="EMBL" id="CP102514">
    <property type="protein sequence ID" value="UUY50382.1"/>
    <property type="molecule type" value="Genomic_DNA"/>
</dbReference>
<proteinExistence type="predicted"/>
<dbReference type="Proteomes" id="UP001057738">
    <property type="component" value="Chromosome"/>
</dbReference>
<dbReference type="RefSeq" id="WP_257856907.1">
    <property type="nucleotide sequence ID" value="NZ_CP102514.1"/>
</dbReference>
<reference evidence="1" key="1">
    <citation type="submission" date="2022-08" db="EMBL/GenBank/DDBJ databases">
        <authorList>
            <person name="Tian L."/>
        </authorList>
    </citation>
    <scope>NUCLEOTIDE SEQUENCE</scope>
    <source>
        <strain evidence="1">CM253</strain>
    </source>
</reference>
<dbReference type="GeneID" id="95576985"/>